<protein>
    <recommendedName>
        <fullName evidence="2">Peptidase M13 N-terminal domain-containing protein</fullName>
    </recommendedName>
</protein>
<organism evidence="3 4">
    <name type="scientific">Leptotrombidium deliense</name>
    <dbReference type="NCBI Taxonomy" id="299467"/>
    <lineage>
        <taxon>Eukaryota</taxon>
        <taxon>Metazoa</taxon>
        <taxon>Ecdysozoa</taxon>
        <taxon>Arthropoda</taxon>
        <taxon>Chelicerata</taxon>
        <taxon>Arachnida</taxon>
        <taxon>Acari</taxon>
        <taxon>Acariformes</taxon>
        <taxon>Trombidiformes</taxon>
        <taxon>Prostigmata</taxon>
        <taxon>Anystina</taxon>
        <taxon>Parasitengona</taxon>
        <taxon>Trombiculoidea</taxon>
        <taxon>Trombiculidae</taxon>
        <taxon>Leptotrombidium</taxon>
    </lineage>
</organism>
<dbReference type="EMBL" id="NCKV01006877">
    <property type="protein sequence ID" value="RWS23223.1"/>
    <property type="molecule type" value="Genomic_DNA"/>
</dbReference>
<feature type="domain" description="Peptidase M13 N-terminal" evidence="2">
    <location>
        <begin position="35"/>
        <end position="103"/>
    </location>
</feature>
<dbReference type="VEuPathDB" id="VectorBase:LDEU008817"/>
<evidence type="ECO:0000313" key="4">
    <source>
        <dbReference type="Proteomes" id="UP000288716"/>
    </source>
</evidence>
<dbReference type="Proteomes" id="UP000288716">
    <property type="component" value="Unassembled WGS sequence"/>
</dbReference>
<feature type="non-terminal residue" evidence="3">
    <location>
        <position position="1"/>
    </location>
</feature>
<proteinExistence type="inferred from homology"/>
<dbReference type="InterPro" id="IPR008753">
    <property type="entry name" value="Peptidase_M13_N"/>
</dbReference>
<keyword evidence="4" id="KW-1185">Reference proteome</keyword>
<dbReference type="OrthoDB" id="6435544at2759"/>
<sequence length="116" mass="13605">TIANYIGLMVMIKIGKSTITEIGKLERDYDYKGLIKLCYYTTERYFRLPIHELYIKTYFGEGELEKLRDFVKHLKASLTLTLQMNDWMDDDTKLKAQLKANKQTNISILKFLIANS</sequence>
<dbReference type="InterPro" id="IPR000718">
    <property type="entry name" value="Peptidase_M13"/>
</dbReference>
<dbReference type="AlphaFoldDB" id="A0A443S6U4"/>
<dbReference type="GO" id="GO:0006508">
    <property type="term" value="P:proteolysis"/>
    <property type="evidence" value="ECO:0007669"/>
    <property type="project" value="InterPro"/>
</dbReference>
<comment type="caution">
    <text evidence="3">The sequence shown here is derived from an EMBL/GenBank/DDBJ whole genome shotgun (WGS) entry which is preliminary data.</text>
</comment>
<gene>
    <name evidence="3" type="ORF">B4U80_13948</name>
</gene>
<dbReference type="Gene3D" id="1.10.1380.10">
    <property type="entry name" value="Neutral endopeptidase , domain2"/>
    <property type="match status" value="1"/>
</dbReference>
<comment type="similarity">
    <text evidence="1">Belongs to the peptidase M13 family.</text>
</comment>
<accession>A0A443S6U4</accession>
<evidence type="ECO:0000256" key="1">
    <source>
        <dbReference type="ARBA" id="ARBA00007357"/>
    </source>
</evidence>
<dbReference type="InterPro" id="IPR042089">
    <property type="entry name" value="Peptidase_M13_dom_2"/>
</dbReference>
<dbReference type="Pfam" id="PF05649">
    <property type="entry name" value="Peptidase_M13_N"/>
    <property type="match status" value="1"/>
</dbReference>
<dbReference type="SUPFAM" id="SSF55486">
    <property type="entry name" value="Metalloproteases ('zincins'), catalytic domain"/>
    <property type="match status" value="1"/>
</dbReference>
<name>A0A443S6U4_9ACAR</name>
<dbReference type="PROSITE" id="PS51885">
    <property type="entry name" value="NEPRILYSIN"/>
    <property type="match status" value="1"/>
</dbReference>
<dbReference type="GO" id="GO:0004222">
    <property type="term" value="F:metalloendopeptidase activity"/>
    <property type="evidence" value="ECO:0007669"/>
    <property type="project" value="InterPro"/>
</dbReference>
<reference evidence="3 4" key="1">
    <citation type="journal article" date="2018" name="Gigascience">
        <title>Genomes of trombidid mites reveal novel predicted allergens and laterally-transferred genes associated with secondary metabolism.</title>
        <authorList>
            <person name="Dong X."/>
            <person name="Chaisiri K."/>
            <person name="Xia D."/>
            <person name="Armstrong S.D."/>
            <person name="Fang Y."/>
            <person name="Donnelly M.J."/>
            <person name="Kadowaki T."/>
            <person name="McGarry J.W."/>
            <person name="Darby A.C."/>
            <person name="Makepeace B.L."/>
        </authorList>
    </citation>
    <scope>NUCLEOTIDE SEQUENCE [LARGE SCALE GENOMIC DNA]</scope>
    <source>
        <strain evidence="3">UoL-UT</strain>
    </source>
</reference>
<evidence type="ECO:0000313" key="3">
    <source>
        <dbReference type="EMBL" id="RWS23223.1"/>
    </source>
</evidence>
<evidence type="ECO:0000259" key="2">
    <source>
        <dbReference type="Pfam" id="PF05649"/>
    </source>
</evidence>